<name>A0ABT6VFX3_9FLAO</name>
<dbReference type="RefSeq" id="WP_282712948.1">
    <property type="nucleotide sequence ID" value="NZ_JASCRZ010000006.1"/>
</dbReference>
<gene>
    <name evidence="1" type="ORF">QLS65_13355</name>
</gene>
<sequence>MKFLKNIITLIICLQLTIPFVVEDSLRLPILVSHFIQHNNNHRAVTMVHFLADHYLNKHHDEKHDEHGDLPLHNHSDFSFNQNLAINVEIKLIKFIPNYYFKEPQKIAFLQNHFSSRVLLSIWRPPKNC</sequence>
<organism evidence="1 2">
    <name type="scientific">Flavobacterium algoritolerans</name>
    <dbReference type="NCBI Taxonomy" id="3041254"/>
    <lineage>
        <taxon>Bacteria</taxon>
        <taxon>Pseudomonadati</taxon>
        <taxon>Bacteroidota</taxon>
        <taxon>Flavobacteriia</taxon>
        <taxon>Flavobacteriales</taxon>
        <taxon>Flavobacteriaceae</taxon>
        <taxon>Flavobacterium</taxon>
    </lineage>
</organism>
<keyword evidence="2" id="KW-1185">Reference proteome</keyword>
<dbReference type="Proteomes" id="UP001243403">
    <property type="component" value="Unassembled WGS sequence"/>
</dbReference>
<proteinExistence type="predicted"/>
<protein>
    <submittedName>
        <fullName evidence="1">Uncharacterized protein</fullName>
    </submittedName>
</protein>
<dbReference type="EMBL" id="JASCRZ010000006">
    <property type="protein sequence ID" value="MDI5895882.1"/>
    <property type="molecule type" value="Genomic_DNA"/>
</dbReference>
<evidence type="ECO:0000313" key="1">
    <source>
        <dbReference type="EMBL" id="MDI5895882.1"/>
    </source>
</evidence>
<accession>A0ABT6VFX3</accession>
<evidence type="ECO:0000313" key="2">
    <source>
        <dbReference type="Proteomes" id="UP001243403"/>
    </source>
</evidence>
<reference evidence="1 2" key="1">
    <citation type="submission" date="2023-04" db="EMBL/GenBank/DDBJ databases">
        <title>Two novel species of Flavobacterium.</title>
        <authorList>
            <person name="Liu Q."/>
            <person name="Xin Y.-H."/>
        </authorList>
    </citation>
    <scope>NUCLEOTIDE SEQUENCE [LARGE SCALE GENOMIC DNA]</scope>
    <source>
        <strain evidence="1 2">LB1P51</strain>
    </source>
</reference>
<comment type="caution">
    <text evidence="1">The sequence shown here is derived from an EMBL/GenBank/DDBJ whole genome shotgun (WGS) entry which is preliminary data.</text>
</comment>